<comment type="caution">
    <text evidence="22">The sequence shown here is derived from an EMBL/GenBank/DDBJ whole genome shotgun (WGS) entry which is preliminary data.</text>
</comment>
<dbReference type="Pfam" id="PF00569">
    <property type="entry name" value="ZZ"/>
    <property type="match status" value="1"/>
</dbReference>
<evidence type="ECO:0000256" key="12">
    <source>
        <dbReference type="ARBA" id="ARBA00023159"/>
    </source>
</evidence>
<keyword evidence="13" id="KW-0804">Transcription</keyword>
<dbReference type="InterPro" id="IPR031162">
    <property type="entry name" value="CBP_P300_HAT"/>
</dbReference>
<evidence type="ECO:0000256" key="18">
    <source>
        <dbReference type="PROSITE-ProRule" id="PRU00203"/>
    </source>
</evidence>
<accession>A0A6S7HB56</accession>
<evidence type="ECO:0000256" key="15">
    <source>
        <dbReference type="ARBA" id="ARBA00023315"/>
    </source>
</evidence>
<feature type="zinc finger region" description="TAZ-type" evidence="18">
    <location>
        <begin position="94"/>
        <end position="182"/>
    </location>
</feature>
<dbReference type="GO" id="GO:0045944">
    <property type="term" value="P:positive regulation of transcription by RNA polymerase II"/>
    <property type="evidence" value="ECO:0007669"/>
    <property type="project" value="TreeGrafter"/>
</dbReference>
<feature type="region of interest" description="Disordered" evidence="21">
    <location>
        <begin position="1775"/>
        <end position="1904"/>
    </location>
</feature>
<gene>
    <name evidence="22" type="ORF">PACLA_8A048553</name>
</gene>
<dbReference type="InterPro" id="IPR018359">
    <property type="entry name" value="Bromodomain_CS"/>
</dbReference>
<dbReference type="Pfam" id="PF08214">
    <property type="entry name" value="HAT_KAT11"/>
    <property type="match status" value="1"/>
</dbReference>
<dbReference type="SMART" id="SM01250">
    <property type="entry name" value="KAT11"/>
    <property type="match status" value="1"/>
</dbReference>
<feature type="compositionally biased region" description="Polar residues" evidence="21">
    <location>
        <begin position="412"/>
        <end position="435"/>
    </location>
</feature>
<dbReference type="GO" id="GO:0004402">
    <property type="term" value="F:histone acetyltransferase activity"/>
    <property type="evidence" value="ECO:0007669"/>
    <property type="project" value="InterPro"/>
</dbReference>
<feature type="compositionally biased region" description="Polar residues" evidence="21">
    <location>
        <begin position="1775"/>
        <end position="1802"/>
    </location>
</feature>
<reference evidence="22" key="1">
    <citation type="submission" date="2020-04" db="EMBL/GenBank/DDBJ databases">
        <authorList>
            <person name="Alioto T."/>
            <person name="Alioto T."/>
            <person name="Gomez Garrido J."/>
        </authorList>
    </citation>
    <scope>NUCLEOTIDE SEQUENCE</scope>
    <source>
        <strain evidence="22">A484AB</strain>
    </source>
</reference>
<feature type="compositionally biased region" description="Low complexity" evidence="21">
    <location>
        <begin position="513"/>
        <end position="523"/>
    </location>
</feature>
<feature type="compositionally biased region" description="Basic and acidic residues" evidence="21">
    <location>
        <begin position="1005"/>
        <end position="1014"/>
    </location>
</feature>
<keyword evidence="4" id="KW-0808">Transferase</keyword>
<evidence type="ECO:0000256" key="19">
    <source>
        <dbReference type="PROSITE-ProRule" id="PRU00228"/>
    </source>
</evidence>
<dbReference type="Pfam" id="PF00439">
    <property type="entry name" value="Bromodomain"/>
    <property type="match status" value="1"/>
</dbReference>
<evidence type="ECO:0000256" key="20">
    <source>
        <dbReference type="SAM" id="Coils"/>
    </source>
</evidence>
<dbReference type="GO" id="GO:0140297">
    <property type="term" value="F:DNA-binding transcription factor binding"/>
    <property type="evidence" value="ECO:0007669"/>
    <property type="project" value="UniProtKB-ARBA"/>
</dbReference>
<dbReference type="Gene3D" id="3.30.40.10">
    <property type="entry name" value="Zinc/RING finger domain, C3HC4 (zinc finger)"/>
    <property type="match status" value="1"/>
</dbReference>
<dbReference type="OrthoDB" id="899at2759"/>
<dbReference type="SUPFAM" id="SSF57850">
    <property type="entry name" value="RING/U-box"/>
    <property type="match status" value="1"/>
</dbReference>
<dbReference type="Gene3D" id="1.20.920.10">
    <property type="entry name" value="Bromodomain-like"/>
    <property type="match status" value="1"/>
</dbReference>
<dbReference type="Gene3D" id="2.10.110.40">
    <property type="match status" value="1"/>
</dbReference>
<dbReference type="InterPro" id="IPR010303">
    <property type="entry name" value="RING_CBP-p300"/>
</dbReference>
<feature type="region of interest" description="Disordered" evidence="21">
    <location>
        <begin position="1703"/>
        <end position="1732"/>
    </location>
</feature>
<keyword evidence="15" id="KW-0012">Acyltransferase</keyword>
<dbReference type="PROSITE" id="PS51727">
    <property type="entry name" value="CBP_P300_HAT"/>
    <property type="match status" value="1"/>
</dbReference>
<dbReference type="PROSITE" id="PS50014">
    <property type="entry name" value="BROMODOMAIN_2"/>
    <property type="match status" value="1"/>
</dbReference>
<dbReference type="FunFam" id="3.30.60.90:FF:000003">
    <property type="entry name" value="E1A binding protein p300"/>
    <property type="match status" value="1"/>
</dbReference>
<evidence type="ECO:0000256" key="3">
    <source>
        <dbReference type="ARBA" id="ARBA00022481"/>
    </source>
</evidence>
<evidence type="ECO:0000256" key="4">
    <source>
        <dbReference type="ARBA" id="ARBA00022679"/>
    </source>
</evidence>
<dbReference type="SMART" id="SM00291">
    <property type="entry name" value="ZnF_ZZ"/>
    <property type="match status" value="1"/>
</dbReference>
<keyword evidence="5 18" id="KW-0479">Metal-binding</keyword>
<dbReference type="PRINTS" id="PR00503">
    <property type="entry name" value="BROMODOMAIN"/>
</dbReference>
<evidence type="ECO:0000256" key="11">
    <source>
        <dbReference type="ARBA" id="ARBA00023117"/>
    </source>
</evidence>
<dbReference type="PROSITE" id="PS01357">
    <property type="entry name" value="ZF_ZZ_1"/>
    <property type="match status" value="1"/>
</dbReference>
<evidence type="ECO:0000256" key="21">
    <source>
        <dbReference type="SAM" id="MobiDB-lite"/>
    </source>
</evidence>
<feature type="compositionally biased region" description="Low complexity" evidence="21">
    <location>
        <begin position="1576"/>
        <end position="1590"/>
    </location>
</feature>
<dbReference type="SUPFAM" id="SSF47370">
    <property type="entry name" value="Bromodomain"/>
    <property type="match status" value="1"/>
</dbReference>
<dbReference type="InterPro" id="IPR036427">
    <property type="entry name" value="Bromodomain-like_sf"/>
</dbReference>
<dbReference type="InterPro" id="IPR043145">
    <property type="entry name" value="Znf_ZZ_sf"/>
</dbReference>
<dbReference type="Pfam" id="PF23570">
    <property type="entry name" value="PHD_P300"/>
    <property type="match status" value="1"/>
</dbReference>
<keyword evidence="6" id="KW-0677">Repeat</keyword>
<comment type="catalytic activity">
    <reaction evidence="16">
        <text>L-lysyl-[protein] + acetyl-CoA = N(6)-acetyl-L-lysyl-[protein] + CoA + H(+)</text>
        <dbReference type="Rhea" id="RHEA:45948"/>
        <dbReference type="Rhea" id="RHEA-COMP:9752"/>
        <dbReference type="Rhea" id="RHEA-COMP:10731"/>
        <dbReference type="ChEBI" id="CHEBI:15378"/>
        <dbReference type="ChEBI" id="CHEBI:29969"/>
        <dbReference type="ChEBI" id="CHEBI:57287"/>
        <dbReference type="ChEBI" id="CHEBI:57288"/>
        <dbReference type="ChEBI" id="CHEBI:61930"/>
        <dbReference type="EC" id="2.3.1.48"/>
    </reaction>
</comment>
<dbReference type="PANTHER" id="PTHR13808">
    <property type="entry name" value="CBP/P300-RELATED"/>
    <property type="match status" value="1"/>
</dbReference>
<dbReference type="PROSITE" id="PS50134">
    <property type="entry name" value="ZF_TAZ"/>
    <property type="match status" value="2"/>
</dbReference>
<dbReference type="EC" id="2.3.1.48" evidence="2"/>
<sequence>MIGPISNQSHMNPGSVPLQQPTSGHMGLPGEPIENHLGSFANLGSSFANLGSTTNLHALSMTSHLDNIVPKIEPGITTIAGAGGNAPSQTPTADPEKRRLIQQQLVLLLHAHKCQRREQNMTNGEVKSCNLPHCRTMKNVLAHMTVCTSGKSCQVAHCASSRQIISHWKNCKRSDCPVCLPLKHANDKRGQVDKIPEGARGPKEWHQQVTADLRNHLVQKLVTAIFPTPVNDPKALKDRRMTNLVAYARKVEGDMYETASSREEYYHLLAEKIYKIQKELEEKRRRRSMAVVDSMNNPGVPQPPSHVGPAPSLPGVPSFGEMNGDISNAEVALAKAQAVAVAAKNRQTPAPMATGMPPQTSLPNNTNTVTNQTLPMSSQPPNMPQQSMMHQPMMPSPAPPMQTHNIGKSPHNAGNISQSPHMSPQRATTPRQSPGPSIANKPVSQMQNPQTPNAATPQPTNSQTPGSQTPPKSVETVGQTTASTTDSPSRPQTNDIKPIITPISQPNEVMKPSSSTSNSSYSALSTTARYPFKKHFLPEELRRYLMPTLDKLYKTEPEALPFRQPVDPKMLGCMDYFDIIKKPMDLTTIKRKLDTGMYKDPWEYCDDVWLMFDNAWLYNRKTSKVYKYCSKLSEIFEQDIDVVMRTLGYCCGHKFVFQPQVLCCFGKHLCTITRDAPYYTYQNRYHYCERCFNELPGDSVQLGDDPMNPSSGCIQKGSFERLTNNHLDPEPLIECVDCGRKNHQICVLHHDSIWNTGFQCESCLKRRGLVKKDNKYNSKRLPHTKLGEILESRVNEFLKKNNSGAGQVTIRVVSSVEKVAEIKQGMKPRFDSSAQDGFPYRAKALFAFEEIDGVDVCFFGMHVQEYGSNCPVPNTRRVYISYLDSVHFFQPRHFRTAVYHEILIGYLEYTRKLGYVWAHIWACPPCEGDDYIFHCHPPEQKIPRHKRLVDWYKKMLDKAAAESIVVEYKDILQQALDDNLEKATELPYFDGDFWPNALEDSIKELDQEEEERKASALAEAAGDMSNSKGNKNKAGKRNNNKKGSKKNNQRKNTKKPNGLGLNVCELTQRLYNTMEKHKEVFFVIRMYEEPDILTLPETVDPDPPMSCDLMDGRDAFLTLARDKHWEFSSLRRAKYSTMCMMFDLHNQGQDRFVYSCNLCKRHVETRYHCSECEDFDLCVPCFNEKGHEHKMEKLGFDLDVDQQTTTKNQTAQPNNSQEQRRLSIQRCIDSLVHATHCRAQNCNLASCMKMKRVVEHTKSCKRKGNNGCPICKQLIALCCYHAKHCREQECVVPYCRHIKTKFRQQQMQQQFHQAQLMRRRMAVMRSIQQPPPPPPPQPPTNPTGMVNPGVGVPHHSSLPPRPPSYGQSQMTPVSAGVAPPNAVAAAQAIVEQVTSGRPTLPTPANRPNIPTGPVNPFPNAPTMNGAMIGNPLRPNINMPVVGGQPNVQQQMQTAQTTTRNWYNGNNQVQQPLTSQQPPMYGAPTNPMVSQPRPIRQSRSHLQEQMTRILNILKNNQGQQTAECLQMMRENPQLMAMFLRLRQQQQQQQQQAQQRQVQQQQQQVQQQQQQQQQLQQMMQNQPVSQPMMQQQWPGRMRLTPQQQQQAQLQHQQAQQLAQQVQQQKEQQQQLHQQTLQAASNLPGLHQGGQAMASLNGMNNVHGMSNMNTMNNMSTVQSMQGMQQTVPNMATMQNVQNMVGSTNGMQGMQQQQPTQQNMYNPMQQPSPFASSNQRRLPMAQQELQFNMMQQHPMSSGQLLQPPQAGPQQHFANKQTLQQRLMSPQSTPPQQAGTLLTNQSPRSVMSPSPQPLQQPSSSPRQPTMSPSPRQSVMSPHTQPTLTSPHTIASPRPSSGALDTNDLTDPFGSNRRIQQIPPLASPELDQDESDAIAPLTPSDQLSRYVDNL</sequence>
<dbReference type="InterPro" id="IPR001487">
    <property type="entry name" value="Bromodomain"/>
</dbReference>
<dbReference type="CDD" id="cd15802">
    <property type="entry name" value="RING_CBP-p300"/>
    <property type="match status" value="1"/>
</dbReference>
<dbReference type="Pfam" id="PF02172">
    <property type="entry name" value="KIX"/>
    <property type="match status" value="1"/>
</dbReference>
<evidence type="ECO:0000313" key="23">
    <source>
        <dbReference type="Proteomes" id="UP001152795"/>
    </source>
</evidence>
<dbReference type="InterPro" id="IPR013178">
    <property type="entry name" value="Histone_AcTrfase_Rtt109/CBP"/>
</dbReference>
<feature type="compositionally biased region" description="Pro residues" evidence="21">
    <location>
        <begin position="1329"/>
        <end position="1341"/>
    </location>
</feature>
<dbReference type="InterPro" id="IPR013083">
    <property type="entry name" value="Znf_RING/FYVE/PHD"/>
</dbReference>
<evidence type="ECO:0000256" key="14">
    <source>
        <dbReference type="ARBA" id="ARBA00023242"/>
    </source>
</evidence>
<dbReference type="InterPro" id="IPR000197">
    <property type="entry name" value="Znf_TAZ"/>
</dbReference>
<keyword evidence="7 19" id="KW-0863">Zinc-finger</keyword>
<organism evidence="22 23">
    <name type="scientific">Paramuricea clavata</name>
    <name type="common">Red gorgonian</name>
    <name type="synonym">Violescent sea-whip</name>
    <dbReference type="NCBI Taxonomy" id="317549"/>
    <lineage>
        <taxon>Eukaryota</taxon>
        <taxon>Metazoa</taxon>
        <taxon>Cnidaria</taxon>
        <taxon>Anthozoa</taxon>
        <taxon>Octocorallia</taxon>
        <taxon>Malacalcyonacea</taxon>
        <taxon>Plexauridae</taxon>
        <taxon>Paramuricea</taxon>
    </lineage>
</organism>
<dbReference type="SUPFAM" id="SSF57933">
    <property type="entry name" value="TAZ domain"/>
    <property type="match status" value="2"/>
</dbReference>
<dbReference type="GO" id="GO:0005667">
    <property type="term" value="C:transcription regulator complex"/>
    <property type="evidence" value="ECO:0007669"/>
    <property type="project" value="TreeGrafter"/>
</dbReference>
<dbReference type="InterPro" id="IPR003101">
    <property type="entry name" value="KIX_dom"/>
</dbReference>
<keyword evidence="8 18" id="KW-0862">Zinc</keyword>
<feature type="region of interest" description="Disordered" evidence="21">
    <location>
        <begin position="347"/>
        <end position="523"/>
    </location>
</feature>
<evidence type="ECO:0000256" key="16">
    <source>
        <dbReference type="ARBA" id="ARBA00048017"/>
    </source>
</evidence>
<dbReference type="InterPro" id="IPR035898">
    <property type="entry name" value="TAZ_dom_sf"/>
</dbReference>
<dbReference type="FunFam" id="1.20.1020.10:FF:000002">
    <property type="entry name" value="E1A binding protein p300"/>
    <property type="match status" value="1"/>
</dbReference>
<dbReference type="Pfam" id="PF06001">
    <property type="entry name" value="RING_CBP-p300"/>
    <property type="match status" value="1"/>
</dbReference>
<feature type="compositionally biased region" description="Low complexity" evidence="21">
    <location>
        <begin position="1808"/>
        <end position="1828"/>
    </location>
</feature>
<keyword evidence="11 17" id="KW-0103">Bromodomain</keyword>
<dbReference type="InterPro" id="IPR000433">
    <property type="entry name" value="Znf_ZZ"/>
</dbReference>
<feature type="region of interest" description="Disordered" evidence="21">
    <location>
        <begin position="1005"/>
        <end position="1059"/>
    </location>
</feature>
<feature type="compositionally biased region" description="Low complexity" evidence="21">
    <location>
        <begin position="447"/>
        <end position="461"/>
    </location>
</feature>
<dbReference type="Gene3D" id="1.20.1020.10">
    <property type="entry name" value="TAZ domain"/>
    <property type="match status" value="2"/>
</dbReference>
<feature type="compositionally biased region" description="Polar residues" evidence="21">
    <location>
        <begin position="357"/>
        <end position="374"/>
    </location>
</feature>
<feature type="compositionally biased region" description="Polar residues" evidence="21">
    <location>
        <begin position="462"/>
        <end position="495"/>
    </location>
</feature>
<dbReference type="GO" id="GO:0000123">
    <property type="term" value="C:histone acetyltransferase complex"/>
    <property type="evidence" value="ECO:0007669"/>
    <property type="project" value="TreeGrafter"/>
</dbReference>
<dbReference type="GO" id="GO:0031490">
    <property type="term" value="F:chromatin DNA binding"/>
    <property type="evidence" value="ECO:0007669"/>
    <property type="project" value="TreeGrafter"/>
</dbReference>
<proteinExistence type="predicted"/>
<evidence type="ECO:0000313" key="22">
    <source>
        <dbReference type="EMBL" id="CAB4000200.1"/>
    </source>
</evidence>
<feature type="compositionally biased region" description="Low complexity" evidence="21">
    <location>
        <begin position="1703"/>
        <end position="1725"/>
    </location>
</feature>
<feature type="region of interest" description="Disordered" evidence="21">
    <location>
        <begin position="1"/>
        <end position="33"/>
    </location>
</feature>
<dbReference type="GO" id="GO:0003713">
    <property type="term" value="F:transcription coactivator activity"/>
    <property type="evidence" value="ECO:0007669"/>
    <property type="project" value="TreeGrafter"/>
</dbReference>
<feature type="compositionally biased region" description="Low complexity" evidence="21">
    <location>
        <begin position="375"/>
        <end position="393"/>
    </location>
</feature>
<dbReference type="EMBL" id="CACRXK020003778">
    <property type="protein sequence ID" value="CAB4000200.1"/>
    <property type="molecule type" value="Genomic_DNA"/>
</dbReference>
<comment type="subcellular location">
    <subcellularLocation>
        <location evidence="1">Nucleus</location>
    </subcellularLocation>
</comment>
<feature type="compositionally biased region" description="Basic residues" evidence="21">
    <location>
        <begin position="1030"/>
        <end position="1054"/>
    </location>
</feature>
<dbReference type="InterPro" id="IPR056484">
    <property type="entry name" value="PHD_P300"/>
</dbReference>
<dbReference type="PANTHER" id="PTHR13808:SF1">
    <property type="entry name" value="HISTONE ACETYLTRANSFERASE"/>
    <property type="match status" value="1"/>
</dbReference>
<dbReference type="CDD" id="cd02337">
    <property type="entry name" value="ZZ_CBP"/>
    <property type="match status" value="1"/>
</dbReference>
<evidence type="ECO:0000256" key="2">
    <source>
        <dbReference type="ARBA" id="ARBA00013184"/>
    </source>
</evidence>
<evidence type="ECO:0000256" key="13">
    <source>
        <dbReference type="ARBA" id="ARBA00023163"/>
    </source>
</evidence>
<dbReference type="SUPFAM" id="SSF47040">
    <property type="entry name" value="Kix domain of CBP (creb binding protein)"/>
    <property type="match status" value="1"/>
</dbReference>
<keyword evidence="10" id="KW-0805">Transcription regulation</keyword>
<keyword evidence="20" id="KW-0175">Coiled coil</keyword>
<name>A0A6S7HB56_PARCT</name>
<dbReference type="CDD" id="cd05495">
    <property type="entry name" value="Bromo_cbp_like"/>
    <property type="match status" value="1"/>
</dbReference>
<dbReference type="PROSITE" id="PS00633">
    <property type="entry name" value="BROMODOMAIN_1"/>
    <property type="match status" value="1"/>
</dbReference>
<dbReference type="InterPro" id="IPR038547">
    <property type="entry name" value="RING_CBP-p300_sf"/>
</dbReference>
<keyword evidence="12" id="KW-0010">Activator</keyword>
<evidence type="ECO:0000256" key="8">
    <source>
        <dbReference type="ARBA" id="ARBA00022833"/>
    </source>
</evidence>
<dbReference type="PROSITE" id="PS50135">
    <property type="entry name" value="ZF_ZZ_2"/>
    <property type="match status" value="1"/>
</dbReference>
<dbReference type="GO" id="GO:0008270">
    <property type="term" value="F:zinc ion binding"/>
    <property type="evidence" value="ECO:0007669"/>
    <property type="project" value="UniProtKB-KW"/>
</dbReference>
<feature type="region of interest" description="Disordered" evidence="21">
    <location>
        <begin position="1326"/>
        <end position="1376"/>
    </location>
</feature>
<feature type="compositionally biased region" description="Polar residues" evidence="21">
    <location>
        <begin position="1829"/>
        <end position="1843"/>
    </location>
</feature>
<keyword evidence="3" id="KW-0488">Methylation</keyword>
<dbReference type="Gene3D" id="3.30.60.90">
    <property type="match status" value="1"/>
</dbReference>
<dbReference type="PROSITE" id="PS50952">
    <property type="entry name" value="KIX"/>
    <property type="match status" value="1"/>
</dbReference>
<evidence type="ECO:0000256" key="9">
    <source>
        <dbReference type="ARBA" id="ARBA00022853"/>
    </source>
</evidence>
<dbReference type="GO" id="GO:0005634">
    <property type="term" value="C:nucleus"/>
    <property type="evidence" value="ECO:0007669"/>
    <property type="project" value="UniProtKB-SubCell"/>
</dbReference>
<dbReference type="Gene3D" id="1.10.246.20">
    <property type="entry name" value="Coactivator CBP, KIX domain"/>
    <property type="match status" value="1"/>
</dbReference>
<feature type="compositionally biased region" description="Polar residues" evidence="21">
    <location>
        <begin position="1"/>
        <end position="23"/>
    </location>
</feature>
<dbReference type="Proteomes" id="UP001152795">
    <property type="component" value="Unassembled WGS sequence"/>
</dbReference>
<dbReference type="InterPro" id="IPR036529">
    <property type="entry name" value="KIX_dom_sf"/>
</dbReference>
<dbReference type="Pfam" id="PF02135">
    <property type="entry name" value="zf-TAZ"/>
    <property type="match status" value="2"/>
</dbReference>
<keyword evidence="9" id="KW-0156">Chromatin regulator</keyword>
<feature type="coiled-coil region" evidence="20">
    <location>
        <begin position="1540"/>
        <end position="1576"/>
    </location>
</feature>
<dbReference type="SMART" id="SM00551">
    <property type="entry name" value="ZnF_TAZ"/>
    <property type="match status" value="2"/>
</dbReference>
<keyword evidence="14" id="KW-0539">Nucleus</keyword>
<dbReference type="FunFam" id="1.20.920.10:FF:000001">
    <property type="entry name" value="Histone acetyltransferase p300"/>
    <property type="match status" value="1"/>
</dbReference>
<evidence type="ECO:0000256" key="17">
    <source>
        <dbReference type="PROSITE-ProRule" id="PRU00035"/>
    </source>
</evidence>
<protein>
    <recommendedName>
        <fullName evidence="2">histone acetyltransferase</fullName>
        <ecNumber evidence="2">2.3.1.48</ecNumber>
    </recommendedName>
</protein>
<evidence type="ECO:0000256" key="5">
    <source>
        <dbReference type="ARBA" id="ARBA00022723"/>
    </source>
</evidence>
<keyword evidence="23" id="KW-1185">Reference proteome</keyword>
<evidence type="ECO:0000256" key="1">
    <source>
        <dbReference type="ARBA" id="ARBA00004123"/>
    </source>
</evidence>
<evidence type="ECO:0000256" key="10">
    <source>
        <dbReference type="ARBA" id="ARBA00023015"/>
    </source>
</evidence>
<dbReference type="SMART" id="SM00297">
    <property type="entry name" value="BROMO"/>
    <property type="match status" value="1"/>
</dbReference>
<feature type="region of interest" description="Disordered" evidence="21">
    <location>
        <begin position="1576"/>
        <end position="1605"/>
    </location>
</feature>
<evidence type="ECO:0000256" key="6">
    <source>
        <dbReference type="ARBA" id="ARBA00022737"/>
    </source>
</evidence>
<evidence type="ECO:0000256" key="7">
    <source>
        <dbReference type="ARBA" id="ARBA00022771"/>
    </source>
</evidence>
<feature type="zinc finger region" description="TAZ-type" evidence="18">
    <location>
        <begin position="1217"/>
        <end position="1298"/>
    </location>
</feature>